<name>A0A8J2N609_9PLEO</name>
<dbReference type="RefSeq" id="XP_043169018.1">
    <property type="nucleotide sequence ID" value="XM_043313083.1"/>
</dbReference>
<dbReference type="OrthoDB" id="1930760at2759"/>
<keyword evidence="3" id="KW-1185">Reference proteome</keyword>
<dbReference type="SUPFAM" id="SSF52833">
    <property type="entry name" value="Thioredoxin-like"/>
    <property type="match status" value="1"/>
</dbReference>
<dbReference type="Pfam" id="PF01323">
    <property type="entry name" value="DSBA"/>
    <property type="match status" value="1"/>
</dbReference>
<organism evidence="2 3">
    <name type="scientific">Alternaria atra</name>
    <dbReference type="NCBI Taxonomy" id="119953"/>
    <lineage>
        <taxon>Eukaryota</taxon>
        <taxon>Fungi</taxon>
        <taxon>Dikarya</taxon>
        <taxon>Ascomycota</taxon>
        <taxon>Pezizomycotina</taxon>
        <taxon>Dothideomycetes</taxon>
        <taxon>Pleosporomycetidae</taxon>
        <taxon>Pleosporales</taxon>
        <taxon>Pleosporineae</taxon>
        <taxon>Pleosporaceae</taxon>
        <taxon>Alternaria</taxon>
        <taxon>Alternaria sect. Ulocladioides</taxon>
    </lineage>
</organism>
<proteinExistence type="predicted"/>
<dbReference type="PANTHER" id="PTHR13887:SF52">
    <property type="entry name" value="DSBA-LIKE THIOREDOXIN DOMAIN-CONTAINING PROTEIN"/>
    <property type="match status" value="1"/>
</dbReference>
<feature type="domain" description="DSBA-like thioredoxin" evidence="1">
    <location>
        <begin position="6"/>
        <end position="220"/>
    </location>
</feature>
<reference evidence="2" key="1">
    <citation type="submission" date="2021-05" db="EMBL/GenBank/DDBJ databases">
        <authorList>
            <person name="Stam R."/>
        </authorList>
    </citation>
    <scope>NUCLEOTIDE SEQUENCE</scope>
    <source>
        <strain evidence="2">CS162</strain>
    </source>
</reference>
<comment type="caution">
    <text evidence="2">The sequence shown here is derived from an EMBL/GenBank/DDBJ whole genome shotgun (WGS) entry which is preliminary data.</text>
</comment>
<dbReference type="Proteomes" id="UP000676310">
    <property type="component" value="Unassembled WGS sequence"/>
</dbReference>
<accession>A0A8J2N609</accession>
<dbReference type="PANTHER" id="PTHR13887">
    <property type="entry name" value="GLUTATHIONE S-TRANSFERASE KAPPA"/>
    <property type="match status" value="1"/>
</dbReference>
<sequence length="228" mass="26006">MTYESTITFTLDTICPWTYLGFVRLSQALYNYQSANPDSPATFTLKLAPYQLNPDATQEGVDKYEWYKNEKYNGSEERMNMYMAAMEDLGRAENVKFDFRGGMVANTLHAHRILQYLQNNKQQGIQLKALKSLYWQYFEQRAHPSSNETLVKACVAAGMAEDEAEKLVEDSDEELRETKAAIREQVGNGVDSVPYVIFEGRKRDFTLVGAKSVAEYEKVLGQVVKECT</sequence>
<dbReference type="InterPro" id="IPR001853">
    <property type="entry name" value="DSBA-like_thioredoxin_dom"/>
</dbReference>
<dbReference type="EMBL" id="CAJRGZ010000019">
    <property type="protein sequence ID" value="CAG5159203.1"/>
    <property type="molecule type" value="Genomic_DNA"/>
</dbReference>
<dbReference type="GO" id="GO:0016491">
    <property type="term" value="F:oxidoreductase activity"/>
    <property type="evidence" value="ECO:0007669"/>
    <property type="project" value="InterPro"/>
</dbReference>
<evidence type="ECO:0000313" key="3">
    <source>
        <dbReference type="Proteomes" id="UP000676310"/>
    </source>
</evidence>
<evidence type="ECO:0000259" key="1">
    <source>
        <dbReference type="Pfam" id="PF01323"/>
    </source>
</evidence>
<evidence type="ECO:0000313" key="2">
    <source>
        <dbReference type="EMBL" id="CAG5159203.1"/>
    </source>
</evidence>
<dbReference type="InterPro" id="IPR036249">
    <property type="entry name" value="Thioredoxin-like_sf"/>
</dbReference>
<protein>
    <recommendedName>
        <fullName evidence="1">DSBA-like thioredoxin domain-containing protein</fullName>
    </recommendedName>
</protein>
<dbReference type="AlphaFoldDB" id="A0A8J2N609"/>
<gene>
    <name evidence="2" type="ORF">ALTATR162_LOCUS5464</name>
</gene>
<dbReference type="GeneID" id="67017245"/>
<dbReference type="Gene3D" id="3.40.30.10">
    <property type="entry name" value="Glutaredoxin"/>
    <property type="match status" value="1"/>
</dbReference>